<evidence type="ECO:0000256" key="13">
    <source>
        <dbReference type="ARBA" id="ARBA00023010"/>
    </source>
</evidence>
<keyword evidence="7" id="KW-0999">Mitochondrion inner membrane</keyword>
<dbReference type="GO" id="GO:0005743">
    <property type="term" value="C:mitochondrial inner membrane"/>
    <property type="evidence" value="ECO:0007669"/>
    <property type="project" value="UniProtKB-SubCell"/>
</dbReference>
<evidence type="ECO:0000256" key="19">
    <source>
        <dbReference type="ARBA" id="ARBA00033150"/>
    </source>
</evidence>
<proteinExistence type="predicted"/>
<dbReference type="PROSITE" id="PS51808">
    <property type="entry name" value="CHCH"/>
    <property type="match status" value="1"/>
</dbReference>
<evidence type="ECO:0000313" key="22">
    <source>
        <dbReference type="Proteomes" id="UP000018144"/>
    </source>
</evidence>
<feature type="region of interest" description="Disordered" evidence="20">
    <location>
        <begin position="191"/>
        <end position="261"/>
    </location>
</feature>
<keyword evidence="10" id="KW-0735">Signal-anchor</keyword>
<evidence type="ECO:0000256" key="1">
    <source>
        <dbReference type="ARBA" id="ARBA00001947"/>
    </source>
</evidence>
<keyword evidence="22" id="KW-1185">Reference proteome</keyword>
<keyword evidence="12" id="KW-0560">Oxidoreductase</keyword>
<evidence type="ECO:0000256" key="5">
    <source>
        <dbReference type="ARBA" id="ARBA00022448"/>
    </source>
</evidence>
<protein>
    <recommendedName>
        <fullName evidence="4">Mitochondrial intermembrane space import and assembly protein 40</fullName>
    </recommendedName>
    <alternativeName>
        <fullName evidence="19">Mitochondrial import inner membrane translocase TIM40</fullName>
    </alternativeName>
</protein>
<keyword evidence="15" id="KW-0472">Membrane</keyword>
<dbReference type="GO" id="GO:0005758">
    <property type="term" value="C:mitochondrial intermembrane space"/>
    <property type="evidence" value="ECO:0007669"/>
    <property type="project" value="TreeGrafter"/>
</dbReference>
<dbReference type="PANTHER" id="PTHR21622:SF0">
    <property type="entry name" value="COILED-COIL-HELIX-COILED-COIL-HELIX DOMAIN CONTAINING 4"/>
    <property type="match status" value="1"/>
</dbReference>
<dbReference type="STRING" id="1076935.U4L7P6"/>
<dbReference type="OMA" id="PRSWKNT"/>
<dbReference type="PANTHER" id="PTHR21622">
    <property type="entry name" value="COILED-COIL-HELIX-COILED-COIL-HELIX DOMAIN CONTAINING 4"/>
    <property type="match status" value="1"/>
</dbReference>
<keyword evidence="11" id="KW-1133">Transmembrane helix</keyword>
<dbReference type="InterPro" id="IPR039289">
    <property type="entry name" value="CHCHD4"/>
</dbReference>
<keyword evidence="13" id="KW-0811">Translocation</keyword>
<gene>
    <name evidence="21" type="ORF">PCON_12756</name>
</gene>
<evidence type="ECO:0000256" key="17">
    <source>
        <dbReference type="ARBA" id="ARBA00023284"/>
    </source>
</evidence>
<evidence type="ECO:0000256" key="11">
    <source>
        <dbReference type="ARBA" id="ARBA00022989"/>
    </source>
</evidence>
<accession>U4L7P6</accession>
<keyword evidence="8" id="KW-0653">Protein transport</keyword>
<dbReference type="Gene3D" id="1.10.287.2900">
    <property type="match status" value="1"/>
</dbReference>
<keyword evidence="17" id="KW-0676">Redox-active center</keyword>
<evidence type="ECO:0000256" key="16">
    <source>
        <dbReference type="ARBA" id="ARBA00023157"/>
    </source>
</evidence>
<name>U4L7P6_PYROM</name>
<dbReference type="GO" id="GO:0045041">
    <property type="term" value="P:protein import into mitochondrial intermembrane space"/>
    <property type="evidence" value="ECO:0007669"/>
    <property type="project" value="InterPro"/>
</dbReference>
<comment type="subcellular location">
    <subcellularLocation>
        <location evidence="3">Mitochondrion inner membrane</location>
        <topology evidence="3">Single-pass type II membrane protein</topology>
        <orientation evidence="3">Intermembrane side</orientation>
    </subcellularLocation>
</comment>
<dbReference type="GO" id="GO:0015035">
    <property type="term" value="F:protein-disulfide reductase activity"/>
    <property type="evidence" value="ECO:0007669"/>
    <property type="project" value="InterPro"/>
</dbReference>
<evidence type="ECO:0000256" key="7">
    <source>
        <dbReference type="ARBA" id="ARBA00022792"/>
    </source>
</evidence>
<keyword evidence="9" id="KW-0809">Transit peptide</keyword>
<organism evidence="21 22">
    <name type="scientific">Pyronema omphalodes (strain CBS 100304)</name>
    <name type="common">Pyronema confluens</name>
    <dbReference type="NCBI Taxonomy" id="1076935"/>
    <lineage>
        <taxon>Eukaryota</taxon>
        <taxon>Fungi</taxon>
        <taxon>Dikarya</taxon>
        <taxon>Ascomycota</taxon>
        <taxon>Pezizomycotina</taxon>
        <taxon>Pezizomycetes</taxon>
        <taxon>Pezizales</taxon>
        <taxon>Pyronemataceae</taxon>
        <taxon>Pyronema</taxon>
    </lineage>
</organism>
<dbReference type="EMBL" id="HF935781">
    <property type="protein sequence ID" value="CCX13163.1"/>
    <property type="molecule type" value="Genomic_DNA"/>
</dbReference>
<comment type="cofactor">
    <cofactor evidence="1">
        <name>Zn(2+)</name>
        <dbReference type="ChEBI" id="CHEBI:29105"/>
    </cofactor>
</comment>
<feature type="compositionally biased region" description="Low complexity" evidence="20">
    <location>
        <begin position="234"/>
        <end position="253"/>
    </location>
</feature>
<evidence type="ECO:0000256" key="10">
    <source>
        <dbReference type="ARBA" id="ARBA00022968"/>
    </source>
</evidence>
<dbReference type="Proteomes" id="UP000018144">
    <property type="component" value="Unassembled WGS sequence"/>
</dbReference>
<feature type="compositionally biased region" description="Low complexity" evidence="20">
    <location>
        <begin position="200"/>
        <end position="215"/>
    </location>
</feature>
<dbReference type="OrthoDB" id="7481291at2759"/>
<evidence type="ECO:0000313" key="21">
    <source>
        <dbReference type="EMBL" id="CCX13163.1"/>
    </source>
</evidence>
<evidence type="ECO:0000256" key="18">
    <source>
        <dbReference type="ARBA" id="ARBA00024980"/>
    </source>
</evidence>
<evidence type="ECO:0000256" key="8">
    <source>
        <dbReference type="ARBA" id="ARBA00022927"/>
    </source>
</evidence>
<keyword evidence="16" id="KW-1015">Disulfide bond</keyword>
<sequence>MFRPVTRTILRQAQSATRQSTRFSSTSSAKKPCSLKSTVLRYAAVGGILYYYSTSAVFAQEPKYERPASLIDEILSSKDTKTEVAQTTPTKAVESAIEDTIDVPAEQEGGIGALEEEAGQQGAFNPETGEINWDCPCLGGMAHGPCGEDFKTAFSCFVYSTAEPKGADCIEKFKNMQTCFQQHPEIYGGELDDEEEEGDSALSEAAISATEPATEAPKEPKVEEPAQPTNTTAAVVEDVPVAPAVEAGEPVVGGPSGETKV</sequence>
<keyword evidence="5" id="KW-0813">Transport</keyword>
<dbReference type="AlphaFoldDB" id="U4L7P6"/>
<evidence type="ECO:0000256" key="6">
    <source>
        <dbReference type="ARBA" id="ARBA00022692"/>
    </source>
</evidence>
<evidence type="ECO:0000256" key="20">
    <source>
        <dbReference type="SAM" id="MobiDB-lite"/>
    </source>
</evidence>
<keyword evidence="6" id="KW-0812">Transmembrane</keyword>
<reference evidence="21 22" key="1">
    <citation type="journal article" date="2013" name="PLoS Genet.">
        <title>The genome and development-dependent transcriptomes of Pyronema confluens: a window into fungal evolution.</title>
        <authorList>
            <person name="Traeger S."/>
            <person name="Altegoer F."/>
            <person name="Freitag M."/>
            <person name="Gabaldon T."/>
            <person name="Kempken F."/>
            <person name="Kumar A."/>
            <person name="Marcet-Houben M."/>
            <person name="Poggeler S."/>
            <person name="Stajich J.E."/>
            <person name="Nowrousian M."/>
        </authorList>
    </citation>
    <scope>NUCLEOTIDE SEQUENCE [LARGE SCALE GENOMIC DNA]</scope>
    <source>
        <strain evidence="22">CBS 100304</strain>
        <tissue evidence="21">Vegetative mycelium</tissue>
    </source>
</reference>
<evidence type="ECO:0000256" key="3">
    <source>
        <dbReference type="ARBA" id="ARBA00004164"/>
    </source>
</evidence>
<evidence type="ECO:0000256" key="2">
    <source>
        <dbReference type="ARBA" id="ARBA00001973"/>
    </source>
</evidence>
<evidence type="ECO:0000256" key="9">
    <source>
        <dbReference type="ARBA" id="ARBA00022946"/>
    </source>
</evidence>
<dbReference type="FunFam" id="1.10.287.2900:FF:000002">
    <property type="entry name" value="Mitochondrial intermembrane space import and assembly protein"/>
    <property type="match status" value="1"/>
</dbReference>
<evidence type="ECO:0000256" key="15">
    <source>
        <dbReference type="ARBA" id="ARBA00023136"/>
    </source>
</evidence>
<keyword evidence="14" id="KW-0496">Mitochondrion</keyword>
<evidence type="ECO:0000256" key="12">
    <source>
        <dbReference type="ARBA" id="ARBA00023002"/>
    </source>
</evidence>
<dbReference type="eggNOG" id="KOG4149">
    <property type="taxonomic scope" value="Eukaryota"/>
</dbReference>
<comment type="cofactor">
    <cofactor evidence="2">
        <name>Cu(2+)</name>
        <dbReference type="ChEBI" id="CHEBI:29036"/>
    </cofactor>
</comment>
<evidence type="ECO:0000256" key="4">
    <source>
        <dbReference type="ARBA" id="ARBA00013714"/>
    </source>
</evidence>
<comment type="function">
    <text evidence="18">Required for the import and folding of small cysteine-containing proteins (small Tim) in the mitochondrial intermembrane space (IMS). Forms a redox cycle with ERV1 that involves a disulfide relay system. Precursor proteins to be imported into the IMS are translocated in their reduced form into the mitochondria. The oxidized form of MIA40 forms a transient intermolecular disulfide bridge with the reduced precursor protein, resulting in oxidation of the precursor protein that now contains an intramolecular disulfide bond and is able to undergo folding in the IMS.</text>
</comment>
<evidence type="ECO:0000256" key="14">
    <source>
        <dbReference type="ARBA" id="ARBA00023128"/>
    </source>
</evidence>